<evidence type="ECO:0000256" key="3">
    <source>
        <dbReference type="ARBA" id="ARBA00022694"/>
    </source>
</evidence>
<reference evidence="7" key="1">
    <citation type="journal article" date="2020" name="bioRxiv">
        <title>A rank-normalized archaeal taxonomy based on genome phylogeny resolves widespread incomplete and uneven classifications.</title>
        <authorList>
            <person name="Rinke C."/>
            <person name="Chuvochina M."/>
            <person name="Mussig A.J."/>
            <person name="Chaumeil P.-A."/>
            <person name="Waite D.W."/>
            <person name="Whitman W.B."/>
            <person name="Parks D.H."/>
            <person name="Hugenholtz P."/>
        </authorList>
    </citation>
    <scope>NUCLEOTIDE SEQUENCE [LARGE SCALE GENOMIC DNA]</scope>
</reference>
<dbReference type="PANTHER" id="PTHR21568:SF0">
    <property type="entry name" value="TRNA PSEUDOURIDINE SYNTHASE PUS10"/>
    <property type="match status" value="1"/>
</dbReference>
<keyword evidence="4" id="KW-0413">Isomerase</keyword>
<feature type="domain" description="Pus10-like C-terminal" evidence="5">
    <location>
        <begin position="87"/>
        <end position="324"/>
    </location>
</feature>
<gene>
    <name evidence="6" type="ORF">HA254_03190</name>
</gene>
<evidence type="ECO:0000256" key="4">
    <source>
        <dbReference type="ARBA" id="ARBA00023235"/>
    </source>
</evidence>
<dbReference type="InterPro" id="IPR039894">
    <property type="entry name" value="Pus10-like"/>
</dbReference>
<evidence type="ECO:0000313" key="6">
    <source>
        <dbReference type="EMBL" id="HIH09653.1"/>
    </source>
</evidence>
<dbReference type="GO" id="GO:0003723">
    <property type="term" value="F:RNA binding"/>
    <property type="evidence" value="ECO:0007669"/>
    <property type="project" value="InterPro"/>
</dbReference>
<dbReference type="PANTHER" id="PTHR21568">
    <property type="entry name" value="TRNA PSEUDOURIDINE SYNTHASE PUS10"/>
    <property type="match status" value="1"/>
</dbReference>
<sequence length="326" mass="36241">MNRTGFKDLNESEILDSVRRALEGLEFSTFGLGVCAKDALLKLKIRESAISYISSSYNAIYESDNHNLYALIDLDRGIVEARPSSVYIEGRYNKYSRKIAQTFHYCFRCKGRGCSNCNFTGKLSELSVQEILEQKLLAPFGSGHSKFHGAGREDVDVLMLGAGRPFIFEALDPKKRSADLKALEDEINSAFNGLVGVHSLSFAKKERIEQLKSTPFEKVYSALCSCGEKISPQELNAIAGKAFDVAQMTPERVSKRRVEKERSKSAKVLSVQLLNDAEFRLEILASHGLYVKEFISGDGERTKPSVSSLLGKKCACKELDVIEVRA</sequence>
<protein>
    <recommendedName>
        <fullName evidence="2">tRNA pseudouridine(55) synthase</fullName>
        <ecNumber evidence="2">5.4.99.25</ecNumber>
    </recommendedName>
</protein>
<dbReference type="InterPro" id="IPR048741">
    <property type="entry name" value="Pus10-like_C"/>
</dbReference>
<dbReference type="Proteomes" id="UP000565078">
    <property type="component" value="Unassembled WGS sequence"/>
</dbReference>
<evidence type="ECO:0000259" key="5">
    <source>
        <dbReference type="Pfam" id="PF21238"/>
    </source>
</evidence>
<dbReference type="AlphaFoldDB" id="A0A7J4IVU7"/>
<organism evidence="6 7">
    <name type="scientific">Candidatus Iainarchaeum sp</name>
    <dbReference type="NCBI Taxonomy" id="3101447"/>
    <lineage>
        <taxon>Archaea</taxon>
        <taxon>Candidatus Iainarchaeota</taxon>
        <taxon>Candidatus Iainarchaeia</taxon>
        <taxon>Candidatus Iainarchaeales</taxon>
        <taxon>Candidatus Iainarchaeaceae</taxon>
        <taxon>Candidatus Iainarchaeum</taxon>
    </lineage>
</organism>
<evidence type="ECO:0000256" key="2">
    <source>
        <dbReference type="ARBA" id="ARBA00012787"/>
    </source>
</evidence>
<dbReference type="GO" id="GO:0160148">
    <property type="term" value="F:tRNA pseudouridine(55) synthase activity"/>
    <property type="evidence" value="ECO:0007669"/>
    <property type="project" value="UniProtKB-EC"/>
</dbReference>
<evidence type="ECO:0000313" key="7">
    <source>
        <dbReference type="Proteomes" id="UP000565078"/>
    </source>
</evidence>
<comment type="caution">
    <text evidence="6">The sequence shown here is derived from an EMBL/GenBank/DDBJ whole genome shotgun (WGS) entry which is preliminary data.</text>
</comment>
<dbReference type="EC" id="5.4.99.25" evidence="2"/>
<dbReference type="SUPFAM" id="SSF55120">
    <property type="entry name" value="Pseudouridine synthase"/>
    <property type="match status" value="1"/>
</dbReference>
<comment type="similarity">
    <text evidence="1">Belongs to the pseudouridine synthase Pus10 family.</text>
</comment>
<dbReference type="InterPro" id="IPR020103">
    <property type="entry name" value="PsdUridine_synth_cat_dom_sf"/>
</dbReference>
<dbReference type="Pfam" id="PF21238">
    <property type="entry name" value="Pus10_C"/>
    <property type="match status" value="1"/>
</dbReference>
<accession>A0A7J4IVU7</accession>
<dbReference type="EMBL" id="DUGC01000053">
    <property type="protein sequence ID" value="HIH09653.1"/>
    <property type="molecule type" value="Genomic_DNA"/>
</dbReference>
<dbReference type="Gene3D" id="3.30.70.3190">
    <property type="match status" value="1"/>
</dbReference>
<dbReference type="GO" id="GO:0031119">
    <property type="term" value="P:tRNA pseudouridine synthesis"/>
    <property type="evidence" value="ECO:0007669"/>
    <property type="project" value="TreeGrafter"/>
</dbReference>
<dbReference type="FunFam" id="3.30.70.2510:FF:000001">
    <property type="entry name" value="tRNA pseudouridine synthase Pus10"/>
    <property type="match status" value="1"/>
</dbReference>
<dbReference type="NCBIfam" id="TIGR01213">
    <property type="entry name" value="pseudo_Pus10arc"/>
    <property type="match status" value="1"/>
</dbReference>
<proteinExistence type="inferred from homology"/>
<evidence type="ECO:0000256" key="1">
    <source>
        <dbReference type="ARBA" id="ARBA00009652"/>
    </source>
</evidence>
<dbReference type="Gene3D" id="3.30.70.2510">
    <property type="match status" value="1"/>
</dbReference>
<name>A0A7J4IVU7_9ARCH</name>
<keyword evidence="3" id="KW-0819">tRNA processing</keyword>